<gene>
    <name evidence="1" type="ORF">ENV02_00160</name>
</gene>
<protein>
    <submittedName>
        <fullName evidence="1">Uncharacterized protein</fullName>
    </submittedName>
</protein>
<comment type="caution">
    <text evidence="1">The sequence shown here is derived from an EMBL/GenBank/DDBJ whole genome shotgun (WGS) entry which is preliminary data.</text>
</comment>
<organism evidence="1">
    <name type="scientific">Ignisphaera aggregans</name>
    <dbReference type="NCBI Taxonomy" id="334771"/>
    <lineage>
        <taxon>Archaea</taxon>
        <taxon>Thermoproteota</taxon>
        <taxon>Thermoprotei</taxon>
        <taxon>Desulfurococcales</taxon>
        <taxon>Desulfurococcaceae</taxon>
        <taxon>Ignisphaera</taxon>
    </lineage>
</organism>
<evidence type="ECO:0000313" key="1">
    <source>
        <dbReference type="EMBL" id="HGV66216.1"/>
    </source>
</evidence>
<accession>A0A7J3QCV0</accession>
<sequence>MRLQASISIALKNTYEFTKVLKRLIQCGIKNIKADSINNYIRFELKNINIVFECLNEFKEIFLIVDLKAYINISNSRLDDMIKTLNLRKTPLLYPYRIIAVINYNNYLLAIQKTSNRNVYLIRCIGGKNIDVVLPPSSLLFIGSIDIVRNEISKCINILNSVLNNIEKNP</sequence>
<name>A0A7J3QCV0_9CREN</name>
<dbReference type="EMBL" id="DTET01000008">
    <property type="protein sequence ID" value="HGV66216.1"/>
    <property type="molecule type" value="Genomic_DNA"/>
</dbReference>
<proteinExistence type="predicted"/>
<dbReference type="AlphaFoldDB" id="A0A7J3QCV0"/>
<reference evidence="1" key="1">
    <citation type="journal article" date="2020" name="mSystems">
        <title>Genome- and Community-Level Interaction Insights into Carbon Utilization and Element Cycling Functions of Hydrothermarchaeota in Hydrothermal Sediment.</title>
        <authorList>
            <person name="Zhou Z."/>
            <person name="Liu Y."/>
            <person name="Xu W."/>
            <person name="Pan J."/>
            <person name="Luo Z.H."/>
            <person name="Li M."/>
        </authorList>
    </citation>
    <scope>NUCLEOTIDE SEQUENCE [LARGE SCALE GENOMIC DNA]</scope>
    <source>
        <strain evidence="1">SpSt-721</strain>
    </source>
</reference>